<reference evidence="1 2" key="1">
    <citation type="submission" date="2017-12" db="EMBL/GenBank/DDBJ databases">
        <title>Sequencing, de novo assembly and annotation of complete genome of a new Thraustochytrid species, strain FCC1311.</title>
        <authorList>
            <person name="Sedici K."/>
            <person name="Godart F."/>
            <person name="Aiese Cigliano R."/>
            <person name="Sanseverino W."/>
            <person name="Barakat M."/>
            <person name="Ortet P."/>
            <person name="Marechal E."/>
            <person name="Cagnac O."/>
            <person name="Amato A."/>
        </authorList>
    </citation>
    <scope>NUCLEOTIDE SEQUENCE [LARGE SCALE GENOMIC DNA]</scope>
</reference>
<proteinExistence type="predicted"/>
<evidence type="ECO:0000313" key="2">
    <source>
        <dbReference type="Proteomes" id="UP000241890"/>
    </source>
</evidence>
<accession>A0A2R5FZ18</accession>
<name>A0A2R5FZ18_9STRA</name>
<protein>
    <recommendedName>
        <fullName evidence="3">Thioredoxin domain-containing protein</fullName>
    </recommendedName>
</protein>
<dbReference type="Proteomes" id="UP000241890">
    <property type="component" value="Unassembled WGS sequence"/>
</dbReference>
<organism evidence="1 2">
    <name type="scientific">Hondaea fermentalgiana</name>
    <dbReference type="NCBI Taxonomy" id="2315210"/>
    <lineage>
        <taxon>Eukaryota</taxon>
        <taxon>Sar</taxon>
        <taxon>Stramenopiles</taxon>
        <taxon>Bigyra</taxon>
        <taxon>Labyrinthulomycetes</taxon>
        <taxon>Thraustochytrida</taxon>
        <taxon>Thraustochytriidae</taxon>
        <taxon>Hondaea</taxon>
    </lineage>
</organism>
<dbReference type="InParanoid" id="A0A2R5FZ18"/>
<keyword evidence="2" id="KW-1185">Reference proteome</keyword>
<evidence type="ECO:0008006" key="3">
    <source>
        <dbReference type="Google" id="ProtNLM"/>
    </source>
</evidence>
<sequence length="146" mass="16105">MRECDLATWMSESKSVSMEEASPLDAATRQANLEIVCLVERSDPVCAFATTHLRKTQKELQIKVTIVEVESFQDTISNPYGVHAFPATLLLCDGRPIKVLRSGYRESLALIGPVSSENLVDFVRDARDKLIDAEDPLALAPVPVSF</sequence>
<dbReference type="AlphaFoldDB" id="A0A2R5FZ18"/>
<dbReference type="InterPro" id="IPR036249">
    <property type="entry name" value="Thioredoxin-like_sf"/>
</dbReference>
<gene>
    <name evidence="1" type="ORF">FCC1311_002102</name>
</gene>
<dbReference type="SUPFAM" id="SSF52833">
    <property type="entry name" value="Thioredoxin-like"/>
    <property type="match status" value="1"/>
</dbReference>
<dbReference type="EMBL" id="BEYU01000002">
    <property type="protein sequence ID" value="GBG23992.1"/>
    <property type="molecule type" value="Genomic_DNA"/>
</dbReference>
<comment type="caution">
    <text evidence="1">The sequence shown here is derived from an EMBL/GenBank/DDBJ whole genome shotgun (WGS) entry which is preliminary data.</text>
</comment>
<evidence type="ECO:0000313" key="1">
    <source>
        <dbReference type="EMBL" id="GBG23992.1"/>
    </source>
</evidence>